<dbReference type="Proteomes" id="UP000077315">
    <property type="component" value="Unassembled WGS sequence"/>
</dbReference>
<dbReference type="VEuPathDB" id="FungiDB:PHYBLDRAFT_189403"/>
<keyword evidence="3" id="KW-0539">Nucleus</keyword>
<comment type="similarity">
    <text evidence="2">Belongs to the replication factor A protein 3 family.</text>
</comment>
<dbReference type="GO" id="GO:0003697">
    <property type="term" value="F:single-stranded DNA binding"/>
    <property type="evidence" value="ECO:0007669"/>
    <property type="project" value="TreeGrafter"/>
</dbReference>
<keyword evidence="5" id="KW-1185">Reference proteome</keyword>
<dbReference type="Gene3D" id="2.40.50.140">
    <property type="entry name" value="Nucleic acid-binding proteins"/>
    <property type="match status" value="1"/>
</dbReference>
<dbReference type="PANTHER" id="PTHR15114">
    <property type="entry name" value="REPLICATION PROTEIN A3"/>
    <property type="match status" value="1"/>
</dbReference>
<dbReference type="GO" id="GO:0006284">
    <property type="term" value="P:base-excision repair"/>
    <property type="evidence" value="ECO:0007669"/>
    <property type="project" value="TreeGrafter"/>
</dbReference>
<dbReference type="InParanoid" id="A0A162TCK3"/>
<dbReference type="OrthoDB" id="188186at2759"/>
<dbReference type="GO" id="GO:0006289">
    <property type="term" value="P:nucleotide-excision repair"/>
    <property type="evidence" value="ECO:0007669"/>
    <property type="project" value="TreeGrafter"/>
</dbReference>
<dbReference type="GO" id="GO:0006298">
    <property type="term" value="P:mismatch repair"/>
    <property type="evidence" value="ECO:0007669"/>
    <property type="project" value="TreeGrafter"/>
</dbReference>
<evidence type="ECO:0000256" key="2">
    <source>
        <dbReference type="ARBA" id="ARBA00009761"/>
    </source>
</evidence>
<dbReference type="EMBL" id="KV441006">
    <property type="protein sequence ID" value="OAD66043.1"/>
    <property type="molecule type" value="Genomic_DNA"/>
</dbReference>
<evidence type="ECO:0000256" key="1">
    <source>
        <dbReference type="ARBA" id="ARBA00004123"/>
    </source>
</evidence>
<evidence type="ECO:0000256" key="3">
    <source>
        <dbReference type="ARBA" id="ARBA00023242"/>
    </source>
</evidence>
<evidence type="ECO:0000313" key="5">
    <source>
        <dbReference type="Proteomes" id="UP000077315"/>
    </source>
</evidence>
<reference evidence="5" key="1">
    <citation type="submission" date="2015-06" db="EMBL/GenBank/DDBJ databases">
        <title>Expansion of signal transduction pathways in fungi by whole-genome duplication.</title>
        <authorList>
            <consortium name="DOE Joint Genome Institute"/>
            <person name="Corrochano L.M."/>
            <person name="Kuo A."/>
            <person name="Marcet-Houben M."/>
            <person name="Polaino S."/>
            <person name="Salamov A."/>
            <person name="Villalobos J.M."/>
            <person name="Alvarez M.I."/>
            <person name="Avalos J."/>
            <person name="Benito E.P."/>
            <person name="Benoit I."/>
            <person name="Burger G."/>
            <person name="Camino L.P."/>
            <person name="Canovas D."/>
            <person name="Cerda-Olmedo E."/>
            <person name="Cheng J.-F."/>
            <person name="Dominguez A."/>
            <person name="Elias M."/>
            <person name="Eslava A.P."/>
            <person name="Glaser F."/>
            <person name="Grimwood J."/>
            <person name="Gutierrez G."/>
            <person name="Heitman J."/>
            <person name="Henrissat B."/>
            <person name="Iturriaga E.A."/>
            <person name="Lang B.F."/>
            <person name="Lavin J.L."/>
            <person name="Lee S."/>
            <person name="Li W."/>
            <person name="Lindquist E."/>
            <person name="Lopez-Garcia S."/>
            <person name="Luque E.M."/>
            <person name="Marcos A.T."/>
            <person name="Martin J."/>
            <person name="McCluskey K."/>
            <person name="Medina H.R."/>
            <person name="Miralles-Duran A."/>
            <person name="Miyazaki A."/>
            <person name="Munoz-Torres E."/>
            <person name="Oguiza J.A."/>
            <person name="Ohm R."/>
            <person name="Olmedo M."/>
            <person name="Orejas M."/>
            <person name="Ortiz-Castellanos L."/>
            <person name="Pisabarro A.G."/>
            <person name="Rodriguez-Romero J."/>
            <person name="Ruiz-Herrera J."/>
            <person name="Ruiz-Vazquez R."/>
            <person name="Sanz C."/>
            <person name="Schackwitz W."/>
            <person name="Schmutz J."/>
            <person name="Shahriari M."/>
            <person name="Shelest E."/>
            <person name="Silva-Franco F."/>
            <person name="Soanes D."/>
            <person name="Syed K."/>
            <person name="Tagua V.G."/>
            <person name="Talbot N.J."/>
            <person name="Thon M."/>
            <person name="De vries R.P."/>
            <person name="Wiebenga A."/>
            <person name="Yadav J.S."/>
            <person name="Braun E.L."/>
            <person name="Baker S."/>
            <person name="Garre V."/>
            <person name="Horwitz B."/>
            <person name="Torres-Martinez S."/>
            <person name="Idnurm A."/>
            <person name="Herrera-Estrella A."/>
            <person name="Gabaldon T."/>
            <person name="Grigoriev I.V."/>
        </authorList>
    </citation>
    <scope>NUCLEOTIDE SEQUENCE [LARGE SCALE GENOMIC DNA]</scope>
    <source>
        <strain evidence="5">NRRL 1555(-)</strain>
    </source>
</reference>
<dbReference type="AlphaFoldDB" id="A0A162TCK3"/>
<dbReference type="GO" id="GO:0005662">
    <property type="term" value="C:DNA replication factor A complex"/>
    <property type="evidence" value="ECO:0007669"/>
    <property type="project" value="TreeGrafter"/>
</dbReference>
<dbReference type="GO" id="GO:0000724">
    <property type="term" value="P:double-strand break repair via homologous recombination"/>
    <property type="evidence" value="ECO:0007669"/>
    <property type="project" value="TreeGrafter"/>
</dbReference>
<gene>
    <name evidence="4" type="ORF">PHYBLDRAFT_189403</name>
</gene>
<dbReference type="FunCoup" id="A0A162TCK3">
    <property type="interactions" value="72"/>
</dbReference>
<dbReference type="SUPFAM" id="SSF50249">
    <property type="entry name" value="Nucleic acid-binding proteins"/>
    <property type="match status" value="1"/>
</dbReference>
<dbReference type="PANTHER" id="PTHR15114:SF1">
    <property type="entry name" value="REPLICATION PROTEIN A 14 KDA SUBUNIT"/>
    <property type="match status" value="1"/>
</dbReference>
<proteinExistence type="inferred from homology"/>
<comment type="subcellular location">
    <subcellularLocation>
        <location evidence="1">Nucleus</location>
    </subcellularLocation>
</comment>
<dbReference type="GO" id="GO:0006260">
    <property type="term" value="P:DNA replication"/>
    <property type="evidence" value="ECO:0007669"/>
    <property type="project" value="InterPro"/>
</dbReference>
<dbReference type="InterPro" id="IPR013970">
    <property type="entry name" value="Rfa2"/>
</dbReference>
<dbReference type="CDD" id="cd04479">
    <property type="entry name" value="RPA3"/>
    <property type="match status" value="1"/>
</dbReference>
<name>A0A162TCK3_PHYB8</name>
<dbReference type="RefSeq" id="XP_018284083.1">
    <property type="nucleotide sequence ID" value="XM_018439657.1"/>
</dbReference>
<sequence>MEKPTPRINSGLRQKYIDKTVRLTGKVVSFTGESALVESSDGGQIIIKTNRDTTWGTSYVELIGRVEKDFTFTEFSSINLGENIDLKLVDKVVEYGQKYPDLFE</sequence>
<dbReference type="InterPro" id="IPR012340">
    <property type="entry name" value="NA-bd_OB-fold"/>
</dbReference>
<dbReference type="GeneID" id="29000563"/>
<protein>
    <recommendedName>
        <fullName evidence="6">Replication factor A protein 3</fullName>
    </recommendedName>
</protein>
<dbReference type="Pfam" id="PF08661">
    <property type="entry name" value="Rep_fac-A_3"/>
    <property type="match status" value="1"/>
</dbReference>
<evidence type="ECO:0008006" key="6">
    <source>
        <dbReference type="Google" id="ProtNLM"/>
    </source>
</evidence>
<dbReference type="STRING" id="763407.A0A162TCK3"/>
<dbReference type="GO" id="GO:0035861">
    <property type="term" value="C:site of double-strand break"/>
    <property type="evidence" value="ECO:0007669"/>
    <property type="project" value="TreeGrafter"/>
</dbReference>
<evidence type="ECO:0000313" key="4">
    <source>
        <dbReference type="EMBL" id="OAD66043.1"/>
    </source>
</evidence>
<organism evidence="4 5">
    <name type="scientific">Phycomyces blakesleeanus (strain ATCC 8743b / DSM 1359 / FGSC 10004 / NBRC 33097 / NRRL 1555)</name>
    <dbReference type="NCBI Taxonomy" id="763407"/>
    <lineage>
        <taxon>Eukaryota</taxon>
        <taxon>Fungi</taxon>
        <taxon>Fungi incertae sedis</taxon>
        <taxon>Mucoromycota</taxon>
        <taxon>Mucoromycotina</taxon>
        <taxon>Mucoromycetes</taxon>
        <taxon>Mucorales</taxon>
        <taxon>Phycomycetaceae</taxon>
        <taxon>Phycomyces</taxon>
    </lineage>
</organism>
<dbReference type="GO" id="GO:0003684">
    <property type="term" value="F:damaged DNA binding"/>
    <property type="evidence" value="ECO:0007669"/>
    <property type="project" value="TreeGrafter"/>
</dbReference>
<accession>A0A162TCK3</accession>